<reference evidence="6" key="1">
    <citation type="submission" date="2021-06" db="EMBL/GenBank/DDBJ databases">
        <authorList>
            <person name="Kallberg Y."/>
            <person name="Tangrot J."/>
            <person name="Rosling A."/>
        </authorList>
    </citation>
    <scope>NUCLEOTIDE SEQUENCE</scope>
    <source>
        <strain evidence="6">UK204</strain>
    </source>
</reference>
<dbReference type="Gene3D" id="1.20.1740.10">
    <property type="entry name" value="Amino acid/polyamine transporter I"/>
    <property type="match status" value="1"/>
</dbReference>
<dbReference type="InterPro" id="IPR002293">
    <property type="entry name" value="AA/rel_permease1"/>
</dbReference>
<feature type="transmembrane region" description="Helical" evidence="5">
    <location>
        <begin position="144"/>
        <end position="163"/>
    </location>
</feature>
<feature type="transmembrane region" description="Helical" evidence="5">
    <location>
        <begin position="70"/>
        <end position="92"/>
    </location>
</feature>
<dbReference type="InterPro" id="IPR050598">
    <property type="entry name" value="AminoAcid_Transporter"/>
</dbReference>
<evidence type="ECO:0000313" key="6">
    <source>
        <dbReference type="EMBL" id="CAG8725374.1"/>
    </source>
</evidence>
<dbReference type="EMBL" id="CAJVPQ010011051">
    <property type="protein sequence ID" value="CAG8725374.1"/>
    <property type="molecule type" value="Genomic_DNA"/>
</dbReference>
<evidence type="ECO:0000256" key="3">
    <source>
        <dbReference type="ARBA" id="ARBA00022989"/>
    </source>
</evidence>
<dbReference type="GO" id="GO:0016020">
    <property type="term" value="C:membrane"/>
    <property type="evidence" value="ECO:0007669"/>
    <property type="project" value="UniProtKB-SubCell"/>
</dbReference>
<keyword evidence="3 5" id="KW-1133">Transmembrane helix</keyword>
<dbReference type="GO" id="GO:0015179">
    <property type="term" value="F:L-amino acid transmembrane transporter activity"/>
    <property type="evidence" value="ECO:0007669"/>
    <property type="project" value="TreeGrafter"/>
</dbReference>
<keyword evidence="7" id="KW-1185">Reference proteome</keyword>
<dbReference type="PANTHER" id="PTHR11785:SF353">
    <property type="entry name" value="METHIONINE TRANSPORTER (EUROFUNG)"/>
    <property type="match status" value="1"/>
</dbReference>
<dbReference type="PANTHER" id="PTHR11785">
    <property type="entry name" value="AMINO ACID TRANSPORTER"/>
    <property type="match status" value="1"/>
</dbReference>
<evidence type="ECO:0000256" key="5">
    <source>
        <dbReference type="SAM" id="Phobius"/>
    </source>
</evidence>
<name>A0A9N9I7S7_9GLOM</name>
<dbReference type="Proteomes" id="UP000789570">
    <property type="component" value="Unassembled WGS sequence"/>
</dbReference>
<organism evidence="6 7">
    <name type="scientific">Funneliformis caledonium</name>
    <dbReference type="NCBI Taxonomy" id="1117310"/>
    <lineage>
        <taxon>Eukaryota</taxon>
        <taxon>Fungi</taxon>
        <taxon>Fungi incertae sedis</taxon>
        <taxon>Mucoromycota</taxon>
        <taxon>Glomeromycotina</taxon>
        <taxon>Glomeromycetes</taxon>
        <taxon>Glomerales</taxon>
        <taxon>Glomeraceae</taxon>
        <taxon>Funneliformis</taxon>
    </lineage>
</organism>
<accession>A0A9N9I7S7</accession>
<gene>
    <name evidence="6" type="ORF">FCALED_LOCUS14629</name>
</gene>
<protein>
    <submittedName>
        <fullName evidence="6">6509_t:CDS:1</fullName>
    </submittedName>
</protein>
<evidence type="ECO:0000313" key="7">
    <source>
        <dbReference type="Proteomes" id="UP000789570"/>
    </source>
</evidence>
<proteinExistence type="predicted"/>
<dbReference type="Pfam" id="PF13520">
    <property type="entry name" value="AA_permease_2"/>
    <property type="match status" value="1"/>
</dbReference>
<evidence type="ECO:0000256" key="4">
    <source>
        <dbReference type="ARBA" id="ARBA00023136"/>
    </source>
</evidence>
<keyword evidence="2 5" id="KW-0812">Transmembrane</keyword>
<feature type="transmembrane region" description="Helical" evidence="5">
    <location>
        <begin position="253"/>
        <end position="273"/>
    </location>
</feature>
<keyword evidence="4 5" id="KW-0472">Membrane</keyword>
<feature type="transmembrane region" description="Helical" evidence="5">
    <location>
        <begin position="119"/>
        <end position="138"/>
    </location>
</feature>
<dbReference type="OrthoDB" id="5982228at2759"/>
<sequence>GICRLFLDWETSRLHWQKPLDGNTDFTAYTTSILLVNMHSFLNNKLNVFFVDSLNEFKNVEKDLFYSNSISVVIVTLLYLLVNIAFISVVPLQDSLNDERLDQTIAATFFNKLFDENETIVRIFTFLIVLFFFTITNFELFSSFSMYSYWIFYLATGIGLLIIRTREYKKLQNKQRYDSDKEKIISKVWNNKAVDKKKEKLYKVPLFITIIFILSGFYILIFSFVIHVKCPESIAPESIECSKYLTTQRVQQMAPFLISYGSLFIALIFWYHYWWKATKDEINGNI</sequence>
<comment type="caution">
    <text evidence="6">The sequence shown here is derived from an EMBL/GenBank/DDBJ whole genome shotgun (WGS) entry which is preliminary data.</text>
</comment>
<feature type="non-terminal residue" evidence="6">
    <location>
        <position position="1"/>
    </location>
</feature>
<dbReference type="AlphaFoldDB" id="A0A9N9I7S7"/>
<comment type="subcellular location">
    <subcellularLocation>
        <location evidence="1">Membrane</location>
        <topology evidence="1">Multi-pass membrane protein</topology>
    </subcellularLocation>
</comment>
<evidence type="ECO:0000256" key="1">
    <source>
        <dbReference type="ARBA" id="ARBA00004141"/>
    </source>
</evidence>
<evidence type="ECO:0000256" key="2">
    <source>
        <dbReference type="ARBA" id="ARBA00022692"/>
    </source>
</evidence>
<feature type="transmembrane region" description="Helical" evidence="5">
    <location>
        <begin position="206"/>
        <end position="226"/>
    </location>
</feature>